<evidence type="ECO:0000313" key="3">
    <source>
        <dbReference type="Proteomes" id="UP001623661"/>
    </source>
</evidence>
<proteinExistence type="predicted"/>
<evidence type="ECO:0000313" key="2">
    <source>
        <dbReference type="EMBL" id="MFL0267228.1"/>
    </source>
</evidence>
<feature type="region of interest" description="Disordered" evidence="1">
    <location>
        <begin position="1"/>
        <end position="44"/>
    </location>
</feature>
<protein>
    <submittedName>
        <fullName evidence="2">YmaF family protein</fullName>
    </submittedName>
</protein>
<gene>
    <name evidence="2" type="ORF">ACJDUH_03850</name>
</gene>
<dbReference type="Pfam" id="PF12788">
    <property type="entry name" value="YmaF"/>
    <property type="match status" value="1"/>
</dbReference>
<accession>A0ABW8TQ24</accession>
<comment type="caution">
    <text evidence="2">The sequence shown here is derived from an EMBL/GenBank/DDBJ whole genome shotgun (WGS) entry which is preliminary data.</text>
</comment>
<reference evidence="2 3" key="1">
    <citation type="submission" date="2024-11" db="EMBL/GenBank/DDBJ databases">
        <authorList>
            <person name="Heng Y.C."/>
            <person name="Lim A.C.H."/>
            <person name="Lee J.K.Y."/>
            <person name="Kittelmann S."/>
        </authorList>
    </citation>
    <scope>NUCLEOTIDE SEQUENCE [LARGE SCALE GENOMIC DNA]</scope>
    <source>
        <strain evidence="2 3">WILCCON 0202</strain>
    </source>
</reference>
<keyword evidence="3" id="KW-1185">Reference proteome</keyword>
<dbReference type="InterPro" id="IPR024307">
    <property type="entry name" value="YmaF"/>
</dbReference>
<dbReference type="EMBL" id="JBJHZY010000001">
    <property type="protein sequence ID" value="MFL0267228.1"/>
    <property type="molecule type" value="Genomic_DNA"/>
</dbReference>
<name>A0ABW8TQ24_9CLOT</name>
<dbReference type="RefSeq" id="WP_406763836.1">
    <property type="nucleotide sequence ID" value="NZ_JBJHZY010000001.1"/>
</dbReference>
<evidence type="ECO:0000256" key="1">
    <source>
        <dbReference type="SAM" id="MobiDB-lite"/>
    </source>
</evidence>
<dbReference type="Proteomes" id="UP001623661">
    <property type="component" value="Unassembled WGS sequence"/>
</dbReference>
<organism evidence="2 3">
    <name type="scientific">Candidatus Clostridium radicumherbarum</name>
    <dbReference type="NCBI Taxonomy" id="3381662"/>
    <lineage>
        <taxon>Bacteria</taxon>
        <taxon>Bacillati</taxon>
        <taxon>Bacillota</taxon>
        <taxon>Clostridia</taxon>
        <taxon>Eubacteriales</taxon>
        <taxon>Clostridiaceae</taxon>
        <taxon>Clostridium</taxon>
    </lineage>
</organism>
<sequence>MKEHSHSFSGATTYDNGHIHHYGGVTTKATSGVPHAHNMEGKTSYYTDHDHKYTTRTGPAIQIQDGRHYHRFETRVEIANGHIHYIQGFTSAD</sequence>